<dbReference type="GO" id="GO:0016616">
    <property type="term" value="F:oxidoreductase activity, acting on the CH-OH group of donors, NAD or NADP as acceptor"/>
    <property type="evidence" value="ECO:0007669"/>
    <property type="project" value="InterPro"/>
</dbReference>
<comment type="caution">
    <text evidence="5">The sequence shown here is derived from an EMBL/GenBank/DDBJ whole genome shotgun (WGS) entry which is preliminary data.</text>
</comment>
<dbReference type="InterPro" id="IPR014026">
    <property type="entry name" value="UDP-Glc/GDP-Man_DH_dimer"/>
</dbReference>
<dbReference type="PANTHER" id="PTHR43491">
    <property type="entry name" value="UDP-N-ACETYL-D-MANNOSAMINE DEHYDROGENASE"/>
    <property type="match status" value="1"/>
</dbReference>
<dbReference type="SUPFAM" id="SSF48179">
    <property type="entry name" value="6-phosphogluconate dehydrogenase C-terminal domain-like"/>
    <property type="match status" value="1"/>
</dbReference>
<dbReference type="InterPro" id="IPR036291">
    <property type="entry name" value="NAD(P)-bd_dom_sf"/>
</dbReference>
<keyword evidence="1" id="KW-0560">Oxidoreductase</keyword>
<dbReference type="InterPro" id="IPR008927">
    <property type="entry name" value="6-PGluconate_DH-like_C_sf"/>
</dbReference>
<evidence type="ECO:0000313" key="6">
    <source>
        <dbReference type="Proteomes" id="UP000275076"/>
    </source>
</evidence>
<proteinExistence type="inferred from homology"/>
<dbReference type="GO" id="GO:0016628">
    <property type="term" value="F:oxidoreductase activity, acting on the CH-CH group of donors, NAD or NADP as acceptor"/>
    <property type="evidence" value="ECO:0007669"/>
    <property type="project" value="InterPro"/>
</dbReference>
<dbReference type="InterPro" id="IPR001732">
    <property type="entry name" value="UDP-Glc/GDP-Man_DH_N"/>
</dbReference>
<dbReference type="PIRSF" id="PIRSF500136">
    <property type="entry name" value="UDP_ManNAc_DH"/>
    <property type="match status" value="1"/>
</dbReference>
<dbReference type="SUPFAM" id="SSF51735">
    <property type="entry name" value="NAD(P)-binding Rossmann-fold domains"/>
    <property type="match status" value="1"/>
</dbReference>
<dbReference type="PIRSF" id="PIRSF000124">
    <property type="entry name" value="UDPglc_GDPman_dh"/>
    <property type="match status" value="1"/>
</dbReference>
<keyword evidence="6" id="KW-1185">Reference proteome</keyword>
<dbReference type="PANTHER" id="PTHR43491:SF1">
    <property type="entry name" value="UDP-N-ACETYL-D-MANNOSAMINE DEHYDROGENASE"/>
    <property type="match status" value="1"/>
</dbReference>
<protein>
    <submittedName>
        <fullName evidence="5">Nucleotide sugar dehydrogenase</fullName>
    </submittedName>
</protein>
<evidence type="ECO:0000256" key="2">
    <source>
        <dbReference type="ARBA" id="ARBA00023027"/>
    </source>
</evidence>
<organism evidence="5 6">
    <name type="scientific">Salibacterium salarium</name>
    <dbReference type="NCBI Taxonomy" id="284579"/>
    <lineage>
        <taxon>Bacteria</taxon>
        <taxon>Bacillati</taxon>
        <taxon>Bacillota</taxon>
        <taxon>Bacilli</taxon>
        <taxon>Bacillales</taxon>
        <taxon>Bacillaceae</taxon>
    </lineage>
</organism>
<gene>
    <name evidence="5" type="ORF">D7Z54_27420</name>
</gene>
<dbReference type="Pfam" id="PF00984">
    <property type="entry name" value="UDPG_MGDP_dh"/>
    <property type="match status" value="1"/>
</dbReference>
<dbReference type="InterPro" id="IPR028359">
    <property type="entry name" value="UDP_ManNAc/GlcNAc_DH"/>
</dbReference>
<dbReference type="Pfam" id="PF03720">
    <property type="entry name" value="UDPG_MGDP_dh_C"/>
    <property type="match status" value="1"/>
</dbReference>
<dbReference type="SMART" id="SM00984">
    <property type="entry name" value="UDPG_MGDP_dh_C"/>
    <property type="match status" value="1"/>
</dbReference>
<evidence type="ECO:0000259" key="4">
    <source>
        <dbReference type="SMART" id="SM00984"/>
    </source>
</evidence>
<dbReference type="AlphaFoldDB" id="A0A3R9PZ09"/>
<dbReference type="GO" id="GO:0051287">
    <property type="term" value="F:NAD binding"/>
    <property type="evidence" value="ECO:0007669"/>
    <property type="project" value="InterPro"/>
</dbReference>
<dbReference type="InterPro" id="IPR014027">
    <property type="entry name" value="UDP-Glc/GDP-Man_DH_C"/>
</dbReference>
<dbReference type="NCBIfam" id="TIGR03026">
    <property type="entry name" value="NDP-sugDHase"/>
    <property type="match status" value="1"/>
</dbReference>
<reference evidence="5 6" key="1">
    <citation type="submission" date="2018-10" db="EMBL/GenBank/DDBJ databases">
        <title>Draft genome sequence of Bacillus salarius IM0101, isolated from a hypersaline soil in Inner Mongolia, China.</title>
        <authorList>
            <person name="Yamprayoonswat W."/>
            <person name="Boonvisut S."/>
            <person name="Jumpathong W."/>
            <person name="Sittihan S."/>
            <person name="Ruangsuj P."/>
            <person name="Wanthongcharoen S."/>
            <person name="Thongpramul N."/>
            <person name="Pimmason S."/>
            <person name="Yu B."/>
            <person name="Yasawong M."/>
        </authorList>
    </citation>
    <scope>NUCLEOTIDE SEQUENCE [LARGE SCALE GENOMIC DNA]</scope>
    <source>
        <strain evidence="5 6">IM0101</strain>
    </source>
</reference>
<accession>A0A3R9PZ09</accession>
<dbReference type="RefSeq" id="WP_125561144.1">
    <property type="nucleotide sequence ID" value="NZ_RBVX01000042.1"/>
</dbReference>
<comment type="similarity">
    <text evidence="3">Belongs to the UDP-glucose/GDP-mannose dehydrogenase family.</text>
</comment>
<dbReference type="InterPro" id="IPR017476">
    <property type="entry name" value="UDP-Glc/GDP-Man"/>
</dbReference>
<dbReference type="EMBL" id="RBVX01000042">
    <property type="protein sequence ID" value="RSL30115.1"/>
    <property type="molecule type" value="Genomic_DNA"/>
</dbReference>
<feature type="domain" description="UDP-glucose/GDP-mannose dehydrogenase C-terminal" evidence="4">
    <location>
        <begin position="329"/>
        <end position="424"/>
    </location>
</feature>
<dbReference type="GO" id="GO:0000271">
    <property type="term" value="P:polysaccharide biosynthetic process"/>
    <property type="evidence" value="ECO:0007669"/>
    <property type="project" value="InterPro"/>
</dbReference>
<dbReference type="Pfam" id="PF03721">
    <property type="entry name" value="UDPG_MGDP_dh_N"/>
    <property type="match status" value="1"/>
</dbReference>
<dbReference type="Gene3D" id="3.40.50.720">
    <property type="entry name" value="NAD(P)-binding Rossmann-like Domain"/>
    <property type="match status" value="2"/>
</dbReference>
<evidence type="ECO:0000313" key="5">
    <source>
        <dbReference type="EMBL" id="RSL30115.1"/>
    </source>
</evidence>
<sequence>MSHQENTIHAPSTTKVGVVGLGYVGLPLALLFLQKGYQITGVDIDENKVKNLNNFISHIPDIENSELEQALSSGKLRLTTNYDVVKSQDIIVVCVPTPLTSQGNPDLKYLKNVSEQLALRLQKNQLIIVESSTYPGTTRDVVQPILEEKSNLRIGEDFSLGYSPERIDPGNKTMKVEEIPKVVSGLTDRCLTLLTRFYENIFEEVVTVPTVEIAELSKLLENSYRFINISFINEVAMLCDQLNINVWEAITAASTKPYGFNPFYPGPGIGGHCIPVDPLYLYWAGKQQGFHHQFLSLAEQTNNYVTRYVVEKVKERIERDKGIDNATILLCGISYKKDSNDLRSSPGIQMMQELVQLGVSVQYHDPFVPEVIVGGAEYKSIPLAGSVLKQTDCVVILQDHSPVSMKKIMEEATLVYDTRNATKGWEGNAEVILLGGGMSSL</sequence>
<evidence type="ECO:0000256" key="1">
    <source>
        <dbReference type="ARBA" id="ARBA00023002"/>
    </source>
</evidence>
<keyword evidence="2" id="KW-0520">NAD</keyword>
<dbReference type="SUPFAM" id="SSF52413">
    <property type="entry name" value="UDP-glucose/GDP-mannose dehydrogenase C-terminal domain"/>
    <property type="match status" value="1"/>
</dbReference>
<name>A0A3R9PZ09_9BACI</name>
<dbReference type="InterPro" id="IPR036220">
    <property type="entry name" value="UDP-Glc/GDP-Man_DH_C_sf"/>
</dbReference>
<dbReference type="Proteomes" id="UP000275076">
    <property type="component" value="Unassembled WGS sequence"/>
</dbReference>
<dbReference type="OrthoDB" id="9803238at2"/>
<evidence type="ECO:0000256" key="3">
    <source>
        <dbReference type="PIRNR" id="PIRNR000124"/>
    </source>
</evidence>